<dbReference type="Pfam" id="PF12945">
    <property type="entry name" value="PilZNR"/>
    <property type="match status" value="1"/>
</dbReference>
<accession>A0A7R6PQ63</accession>
<dbReference type="Proteomes" id="UP000595663">
    <property type="component" value="Chromosome"/>
</dbReference>
<evidence type="ECO:0000259" key="4">
    <source>
        <dbReference type="Pfam" id="PF07238"/>
    </source>
</evidence>
<proteinExistence type="predicted"/>
<feature type="domain" description="PilZ" evidence="4">
    <location>
        <begin position="118"/>
        <end position="218"/>
    </location>
</feature>
<protein>
    <recommendedName>
        <fullName evidence="8">PilZ domain-containing protein</fullName>
    </recommendedName>
</protein>
<keyword evidence="2" id="KW-0547">Nucleotide-binding</keyword>
<name>A0A7R6PQ63_9GAMM</name>
<keyword evidence="3" id="KW-0975">Bacterial flagellum</keyword>
<keyword evidence="7" id="KW-1185">Reference proteome</keyword>
<dbReference type="OrthoDB" id="6117360at2"/>
<feature type="domain" description="Type III secretion system flagellar brake protein YcgR PilZN" evidence="5">
    <location>
        <begin position="21"/>
        <end position="110"/>
    </location>
</feature>
<gene>
    <name evidence="6" type="ORF">AMJAP_2907</name>
</gene>
<evidence type="ECO:0000256" key="1">
    <source>
        <dbReference type="ARBA" id="ARBA00022636"/>
    </source>
</evidence>
<organism evidence="6 7">
    <name type="scientific">Amphritea japonica ATCC BAA-1530</name>
    <dbReference type="NCBI Taxonomy" id="1278309"/>
    <lineage>
        <taxon>Bacteria</taxon>
        <taxon>Pseudomonadati</taxon>
        <taxon>Pseudomonadota</taxon>
        <taxon>Gammaproteobacteria</taxon>
        <taxon>Oceanospirillales</taxon>
        <taxon>Oceanospirillaceae</taxon>
        <taxon>Amphritea</taxon>
    </lineage>
</organism>
<dbReference type="Gene3D" id="2.30.110.10">
    <property type="entry name" value="Electron Transport, Fmn-binding Protein, Chain A"/>
    <property type="match status" value="1"/>
</dbReference>
<reference evidence="6 7" key="1">
    <citation type="journal article" date="2008" name="Int. J. Syst. Evol. Microbiol.">
        <title>Amphritea japonica sp. nov. and Amphritea balenae sp. nov., isolated from the sediment adjacent to sperm whale carcasses off Kagoshima, Japan.</title>
        <authorList>
            <person name="Miyazaki M."/>
            <person name="Nogi Y."/>
            <person name="Fujiwara Y."/>
            <person name="Kawato M."/>
            <person name="Nagahama T."/>
            <person name="Kubokawa K."/>
            <person name="Horikoshi K."/>
        </authorList>
    </citation>
    <scope>NUCLEOTIDE SEQUENCE [LARGE SCALE GENOMIC DNA]</scope>
    <source>
        <strain evidence="6 7">ATCC BAA-1530</strain>
    </source>
</reference>
<dbReference type="RefSeq" id="WP_019622602.1">
    <property type="nucleotide sequence ID" value="NZ_AP014545.1"/>
</dbReference>
<dbReference type="EMBL" id="AP014545">
    <property type="protein sequence ID" value="BBB27493.1"/>
    <property type="molecule type" value="Genomic_DNA"/>
</dbReference>
<evidence type="ECO:0000313" key="7">
    <source>
        <dbReference type="Proteomes" id="UP000595663"/>
    </source>
</evidence>
<dbReference type="GO" id="GO:0035438">
    <property type="term" value="F:cyclic-di-GMP binding"/>
    <property type="evidence" value="ECO:0007669"/>
    <property type="project" value="InterPro"/>
</dbReference>
<keyword evidence="1" id="KW-0973">c-di-GMP</keyword>
<dbReference type="Gene3D" id="2.40.10.220">
    <property type="entry name" value="predicted glycosyltransferase like domains"/>
    <property type="match status" value="1"/>
</dbReference>
<evidence type="ECO:0000313" key="6">
    <source>
        <dbReference type="EMBL" id="BBB27493.1"/>
    </source>
</evidence>
<dbReference type="Pfam" id="PF07238">
    <property type="entry name" value="PilZ"/>
    <property type="match status" value="1"/>
</dbReference>
<dbReference type="InterPro" id="IPR009875">
    <property type="entry name" value="PilZ_domain"/>
</dbReference>
<dbReference type="AlphaFoldDB" id="A0A7R6PQ63"/>
<evidence type="ECO:0000256" key="3">
    <source>
        <dbReference type="ARBA" id="ARBA00023143"/>
    </source>
</evidence>
<sequence length="230" mass="25608">MTADTETVVLKELPKIDQGSVIQVSDTRGELKYVSRFFGIDGQVIITRLPAVSQLKKAGMGSDELTYRDCFKGNRKLVMRLISNGRVFAFESQVVDLFLKGGKLLISSYPKEIQSRLLRKEPRYPCAIPAELVAGEMNVECVMINFSTGGCLLKVTDDETLQSMTSVKSENQDCVLKLQLPFDESASDIKVRLMSISAGEQQLGLAFTDGREVIQRYITALKLDSISDYF</sequence>
<dbReference type="SUPFAM" id="SSF141371">
    <property type="entry name" value="PilZ domain-like"/>
    <property type="match status" value="2"/>
</dbReference>
<dbReference type="KEGG" id="ajp:AMJAP_2907"/>
<dbReference type="InterPro" id="IPR009926">
    <property type="entry name" value="T3SS_YcgR_PilZN"/>
</dbReference>
<dbReference type="InterPro" id="IPR012349">
    <property type="entry name" value="Split_barrel_FMN-bd"/>
</dbReference>
<evidence type="ECO:0000259" key="5">
    <source>
        <dbReference type="Pfam" id="PF12945"/>
    </source>
</evidence>
<evidence type="ECO:0008006" key="8">
    <source>
        <dbReference type="Google" id="ProtNLM"/>
    </source>
</evidence>
<evidence type="ECO:0000256" key="2">
    <source>
        <dbReference type="ARBA" id="ARBA00022741"/>
    </source>
</evidence>